<feature type="transmembrane region" description="Helical" evidence="1">
    <location>
        <begin position="66"/>
        <end position="87"/>
    </location>
</feature>
<feature type="transmembrane region" description="Helical" evidence="1">
    <location>
        <begin position="247"/>
        <end position="267"/>
    </location>
</feature>
<evidence type="ECO:0000256" key="1">
    <source>
        <dbReference type="SAM" id="Phobius"/>
    </source>
</evidence>
<comment type="caution">
    <text evidence="2">The sequence shown here is derived from an EMBL/GenBank/DDBJ whole genome shotgun (WGS) entry which is preliminary data.</text>
</comment>
<name>A0A397NN36_9SPHN</name>
<accession>A0A397NN36</accession>
<proteinExistence type="predicted"/>
<feature type="transmembrane region" description="Helical" evidence="1">
    <location>
        <begin position="136"/>
        <end position="160"/>
    </location>
</feature>
<feature type="transmembrane region" description="Helical" evidence="1">
    <location>
        <begin position="354"/>
        <end position="375"/>
    </location>
</feature>
<evidence type="ECO:0000313" key="2">
    <source>
        <dbReference type="EMBL" id="RIA36657.1"/>
    </source>
</evidence>
<feature type="transmembrane region" description="Helical" evidence="1">
    <location>
        <begin position="93"/>
        <end position="116"/>
    </location>
</feature>
<reference evidence="2 3" key="1">
    <citation type="submission" date="2018-08" db="EMBL/GenBank/DDBJ databases">
        <title>Genomic Encyclopedia of Type Strains, Phase IV (KMG-IV): sequencing the most valuable type-strain genomes for metagenomic binning, comparative biology and taxonomic classification.</title>
        <authorList>
            <person name="Goeker M."/>
        </authorList>
    </citation>
    <scope>NUCLEOTIDE SEQUENCE [LARGE SCALE GENOMIC DNA]</scope>
    <source>
        <strain evidence="2 3">DSM 25527</strain>
    </source>
</reference>
<dbReference type="EMBL" id="QXDC01000005">
    <property type="protein sequence ID" value="RIA36657.1"/>
    <property type="molecule type" value="Genomic_DNA"/>
</dbReference>
<organism evidence="2 3">
    <name type="scientific">Hephaestia caeni</name>
    <dbReference type="NCBI Taxonomy" id="645617"/>
    <lineage>
        <taxon>Bacteria</taxon>
        <taxon>Pseudomonadati</taxon>
        <taxon>Pseudomonadota</taxon>
        <taxon>Alphaproteobacteria</taxon>
        <taxon>Sphingomonadales</taxon>
        <taxon>Sphingomonadaceae</taxon>
        <taxon>Hephaestia</taxon>
    </lineage>
</organism>
<feature type="transmembrane region" description="Helical" evidence="1">
    <location>
        <begin position="316"/>
        <end position="334"/>
    </location>
</feature>
<dbReference type="AlphaFoldDB" id="A0A397NN36"/>
<protein>
    <submittedName>
        <fullName evidence="2">Uncharacterized protein DUF4153</fullName>
    </submittedName>
</protein>
<evidence type="ECO:0000313" key="3">
    <source>
        <dbReference type="Proteomes" id="UP000266568"/>
    </source>
</evidence>
<gene>
    <name evidence="2" type="ORF">DFR49_3941</name>
</gene>
<feature type="transmembrane region" description="Helical" evidence="1">
    <location>
        <begin position="279"/>
        <end position="304"/>
    </location>
</feature>
<feature type="transmembrane region" description="Helical" evidence="1">
    <location>
        <begin position="210"/>
        <end position="235"/>
    </location>
</feature>
<feature type="transmembrane region" description="Helical" evidence="1">
    <location>
        <begin position="180"/>
        <end position="198"/>
    </location>
</feature>
<dbReference type="InterPro" id="IPR025291">
    <property type="entry name" value="DUF4153"/>
</dbReference>
<keyword evidence="1" id="KW-0812">Transmembrane</keyword>
<dbReference type="OrthoDB" id="7402611at2"/>
<dbReference type="Proteomes" id="UP000266568">
    <property type="component" value="Unassembled WGS sequence"/>
</dbReference>
<feature type="transmembrane region" description="Helical" evidence="1">
    <location>
        <begin position="12"/>
        <end position="33"/>
    </location>
</feature>
<sequence length="584" mass="62353">MDDAHAQDEDRWPVRPILLAVVGALACLAVQQIGDGGSLGAAQRALMAAIATGALAFGFTAERVRLAWSVIFAAVVAVVTGLVFWWSGAPDGGVWWVSGWSDASLFLAIAIAAPLFQTARDQGRAAFPYDEVHAHVWTNIVLWCASWAFVGVTLALAFLLSALFELIGIGVLRDLLEKEWFVALLIGGAFGGALGLFREREAVVRTLRRVVTAVLSVLAPVLGTGLGLFLLALPFTGLSALWEATKSTTPILLACAFGAWVLANTVIGDGVEDEATNPALRWGAAALGAVILPLAVIAGVATGLRIDQYGFTPERLWAVVFVAIAILVGLAYWVALVRRRLRWAEGARPANLRIAFAVAGVALFLATPILSFNALSAHDQVARLEAGKVTPDKFDWAALAFDFGEPGKRAVARLVQSKNGEVVRLAKKAAAAKDRWSLADRQQAVERASNLQKRLRILPRPIALPRELQEGLADWNACGWDDRPCIVVWQSGSAEAISISGTCKIGDHAGQNGKEVATRSDCAVAHLVKRDDRWKVESAGGLSYLSDNDRAKIADALASGEVSIRPVERRQVFIGGVPVGDAFE</sequence>
<keyword evidence="1" id="KW-1133">Transmembrane helix</keyword>
<dbReference type="RefSeq" id="WP_119037524.1">
    <property type="nucleotide sequence ID" value="NZ_QXDC01000005.1"/>
</dbReference>
<feature type="transmembrane region" description="Helical" evidence="1">
    <location>
        <begin position="39"/>
        <end position="59"/>
    </location>
</feature>
<keyword evidence="1" id="KW-0472">Membrane</keyword>
<dbReference type="Pfam" id="PF13687">
    <property type="entry name" value="DUF4153"/>
    <property type="match status" value="1"/>
</dbReference>
<keyword evidence="3" id="KW-1185">Reference proteome</keyword>